<dbReference type="EMBL" id="NCUW01000002">
    <property type="protein sequence ID" value="ORO80569.1"/>
    <property type="molecule type" value="Genomic_DNA"/>
</dbReference>
<reference evidence="1 2" key="1">
    <citation type="journal article" date="2016" name="Eur. J. Clin. Microbiol. Infect. Dis.">
        <title>Whole genome sequencing as a tool for phylogenetic analysis of clinical strains of Mitis group streptococci.</title>
        <authorList>
            <person name="Rasmussen L.H."/>
            <person name="Dargis R."/>
            <person name="Hojholt K."/>
            <person name="Christensen J.J."/>
            <person name="Skovgaard O."/>
            <person name="Justesen U.S."/>
            <person name="Rosenvinge F.S."/>
            <person name="Moser C."/>
            <person name="Lukjancenko O."/>
            <person name="Rasmussen S."/>
            <person name="Nielsen X.C."/>
        </authorList>
    </citation>
    <scope>NUCLEOTIDE SEQUENCE [LARGE SCALE GENOMIC DNA]</scope>
    <source>
        <strain evidence="1 2">Y_5914_11</strain>
    </source>
</reference>
<dbReference type="Proteomes" id="UP000194008">
    <property type="component" value="Unassembled WGS sequence"/>
</dbReference>
<gene>
    <name evidence="1" type="ORF">B7709_00040</name>
</gene>
<organism evidence="1 2">
    <name type="scientific">Streptococcus oralis subsp. dentisani</name>
    <dbReference type="NCBI Taxonomy" id="1458253"/>
    <lineage>
        <taxon>Bacteria</taxon>
        <taxon>Bacillati</taxon>
        <taxon>Bacillota</taxon>
        <taxon>Bacilli</taxon>
        <taxon>Lactobacillales</taxon>
        <taxon>Streptococcaceae</taxon>
        <taxon>Streptococcus</taxon>
    </lineage>
</organism>
<name>A0A1X1J5I5_STROR</name>
<comment type="caution">
    <text evidence="1">The sequence shown here is derived from an EMBL/GenBank/DDBJ whole genome shotgun (WGS) entry which is preliminary data.</text>
</comment>
<accession>A0A1X1J5I5</accession>
<evidence type="ECO:0000313" key="2">
    <source>
        <dbReference type="Proteomes" id="UP000194008"/>
    </source>
</evidence>
<proteinExistence type="predicted"/>
<sequence length="39" mass="4533">MRECGIMKRCDKGVFMDISEIRQKIDANREKLASFRGSL</sequence>
<protein>
    <submittedName>
        <fullName evidence="1">Peptide chain release factor 2</fullName>
    </submittedName>
</protein>
<dbReference type="AlphaFoldDB" id="A0A1X1J5I5"/>
<evidence type="ECO:0000313" key="1">
    <source>
        <dbReference type="EMBL" id="ORO80569.1"/>
    </source>
</evidence>